<protein>
    <submittedName>
        <fullName evidence="2">Uncharacterized protein</fullName>
    </submittedName>
</protein>
<name>A0A7S1X9T6_9CHLO</name>
<keyword evidence="1" id="KW-0812">Transmembrane</keyword>
<feature type="transmembrane region" description="Helical" evidence="1">
    <location>
        <begin position="92"/>
        <end position="111"/>
    </location>
</feature>
<evidence type="ECO:0000256" key="1">
    <source>
        <dbReference type="SAM" id="Phobius"/>
    </source>
</evidence>
<evidence type="ECO:0000313" key="2">
    <source>
        <dbReference type="EMBL" id="CAD9223750.1"/>
    </source>
</evidence>
<dbReference type="AlphaFoldDB" id="A0A7S1X9T6"/>
<accession>A0A7S1X9T6</accession>
<sequence>MDIPSTAPRLPRGLFANGLLALMVSAVCVAFYPQTAVVREGALKPLRDAGLYLFKDQETIQVIVYIGLGIHVVECVFTAYLCGKNKIPVHHFIGWMVLTMAYGFPAMEILIKITDSLLKAQAELTDAGNKSEKKSK</sequence>
<gene>
    <name evidence="2" type="ORF">TCHU04912_LOCUS21007</name>
</gene>
<dbReference type="EMBL" id="HBGG01040726">
    <property type="protein sequence ID" value="CAD9223750.1"/>
    <property type="molecule type" value="Transcribed_RNA"/>
</dbReference>
<dbReference type="Pfam" id="PF14934">
    <property type="entry name" value="TMEM254"/>
    <property type="match status" value="1"/>
</dbReference>
<reference evidence="2" key="1">
    <citation type="submission" date="2021-01" db="EMBL/GenBank/DDBJ databases">
        <authorList>
            <person name="Corre E."/>
            <person name="Pelletier E."/>
            <person name="Niang G."/>
            <person name="Scheremetjew M."/>
            <person name="Finn R."/>
            <person name="Kale V."/>
            <person name="Holt S."/>
            <person name="Cochrane G."/>
            <person name="Meng A."/>
            <person name="Brown T."/>
            <person name="Cohen L."/>
        </authorList>
    </citation>
    <scope>NUCLEOTIDE SEQUENCE</scope>
    <source>
        <strain evidence="2">PLY429</strain>
    </source>
</reference>
<feature type="transmembrane region" description="Helical" evidence="1">
    <location>
        <begin position="59"/>
        <end position="80"/>
    </location>
</feature>
<dbReference type="InterPro" id="IPR028110">
    <property type="entry name" value="TMEM254"/>
</dbReference>
<organism evidence="2">
    <name type="scientific">Tetraselmis chuii</name>
    <dbReference type="NCBI Taxonomy" id="63592"/>
    <lineage>
        <taxon>Eukaryota</taxon>
        <taxon>Viridiplantae</taxon>
        <taxon>Chlorophyta</taxon>
        <taxon>core chlorophytes</taxon>
        <taxon>Chlorodendrophyceae</taxon>
        <taxon>Chlorodendrales</taxon>
        <taxon>Chlorodendraceae</taxon>
        <taxon>Tetraselmis</taxon>
    </lineage>
</organism>
<proteinExistence type="predicted"/>
<feature type="transmembrane region" description="Helical" evidence="1">
    <location>
        <begin position="14"/>
        <end position="38"/>
    </location>
</feature>
<keyword evidence="1" id="KW-0472">Membrane</keyword>
<keyword evidence="1" id="KW-1133">Transmembrane helix</keyword>